<keyword evidence="2" id="KW-0548">Nucleotidyltransferase</keyword>
<keyword evidence="3" id="KW-0540">Nuclease</keyword>
<reference evidence="9" key="1">
    <citation type="journal article" date="2017" name="Nat. Ecol. Evol.">
        <title>Genome expansion and lineage-specific genetic innovations in the forest pathogenic fungi Armillaria.</title>
        <authorList>
            <person name="Sipos G."/>
            <person name="Prasanna A.N."/>
            <person name="Walter M.C."/>
            <person name="O'Connor E."/>
            <person name="Balint B."/>
            <person name="Krizsan K."/>
            <person name="Kiss B."/>
            <person name="Hess J."/>
            <person name="Varga T."/>
            <person name="Slot J."/>
            <person name="Riley R."/>
            <person name="Boka B."/>
            <person name="Rigling D."/>
            <person name="Barry K."/>
            <person name="Lee J."/>
            <person name="Mihaltcheva S."/>
            <person name="LaButti K."/>
            <person name="Lipzen A."/>
            <person name="Waldron R."/>
            <person name="Moloney N.M."/>
            <person name="Sperisen C."/>
            <person name="Kredics L."/>
            <person name="Vagvoelgyi C."/>
            <person name="Patrignani A."/>
            <person name="Fitzpatrick D."/>
            <person name="Nagy I."/>
            <person name="Doyle S."/>
            <person name="Anderson J.B."/>
            <person name="Grigoriev I.V."/>
            <person name="Gueldener U."/>
            <person name="Muensterkoetter M."/>
            <person name="Nagy L.G."/>
        </authorList>
    </citation>
    <scope>NUCLEOTIDE SEQUENCE [LARGE SCALE GENOMIC DNA]</scope>
    <source>
        <strain evidence="9">C18/9</strain>
    </source>
</reference>
<dbReference type="InterPro" id="IPR043502">
    <property type="entry name" value="DNA/RNA_pol_sf"/>
</dbReference>
<gene>
    <name evidence="8" type="ORF">ARMOST_13836</name>
</gene>
<dbReference type="InterPro" id="IPR041373">
    <property type="entry name" value="RT_RNaseH"/>
</dbReference>
<evidence type="ECO:0000256" key="6">
    <source>
        <dbReference type="ARBA" id="ARBA00022918"/>
    </source>
</evidence>
<evidence type="ECO:0000313" key="9">
    <source>
        <dbReference type="Proteomes" id="UP000219338"/>
    </source>
</evidence>
<evidence type="ECO:0000256" key="5">
    <source>
        <dbReference type="ARBA" id="ARBA00022801"/>
    </source>
</evidence>
<dbReference type="GO" id="GO:0003964">
    <property type="term" value="F:RNA-directed DNA polymerase activity"/>
    <property type="evidence" value="ECO:0007669"/>
    <property type="project" value="UniProtKB-KW"/>
</dbReference>
<evidence type="ECO:0000313" key="8">
    <source>
        <dbReference type="EMBL" id="SJL10450.1"/>
    </source>
</evidence>
<evidence type="ECO:0000259" key="7">
    <source>
        <dbReference type="Pfam" id="PF17917"/>
    </source>
</evidence>
<accession>A0A284RNX2</accession>
<keyword evidence="6" id="KW-0695">RNA-directed DNA polymerase</keyword>
<dbReference type="OrthoDB" id="2273864at2759"/>
<name>A0A284RNX2_ARMOS</name>
<dbReference type="EMBL" id="FUEG01000012">
    <property type="protein sequence ID" value="SJL10450.1"/>
    <property type="molecule type" value="Genomic_DNA"/>
</dbReference>
<dbReference type="AlphaFoldDB" id="A0A284RNX2"/>
<dbReference type="Pfam" id="PF17917">
    <property type="entry name" value="RT_RNaseH"/>
    <property type="match status" value="1"/>
</dbReference>
<keyword evidence="9" id="KW-1185">Reference proteome</keyword>
<dbReference type="PANTHER" id="PTHR34072:SF52">
    <property type="entry name" value="RIBONUCLEASE H"/>
    <property type="match status" value="1"/>
</dbReference>
<dbReference type="SUPFAM" id="SSF56672">
    <property type="entry name" value="DNA/RNA polymerases"/>
    <property type="match status" value="1"/>
</dbReference>
<keyword evidence="5" id="KW-0378">Hydrolase</keyword>
<feature type="domain" description="Reverse transcriptase RNase H-like" evidence="7">
    <location>
        <begin position="1"/>
        <end position="62"/>
    </location>
</feature>
<dbReference type="Proteomes" id="UP000219338">
    <property type="component" value="Unassembled WGS sequence"/>
</dbReference>
<dbReference type="Gene3D" id="3.10.20.370">
    <property type="match status" value="1"/>
</dbReference>
<dbReference type="GO" id="GO:0016787">
    <property type="term" value="F:hydrolase activity"/>
    <property type="evidence" value="ECO:0007669"/>
    <property type="project" value="UniProtKB-KW"/>
</dbReference>
<dbReference type="PANTHER" id="PTHR34072">
    <property type="entry name" value="ENZYMATIC POLYPROTEIN-RELATED"/>
    <property type="match status" value="1"/>
</dbReference>
<keyword evidence="1" id="KW-0808">Transferase</keyword>
<evidence type="ECO:0000256" key="1">
    <source>
        <dbReference type="ARBA" id="ARBA00022679"/>
    </source>
</evidence>
<evidence type="ECO:0000256" key="2">
    <source>
        <dbReference type="ARBA" id="ARBA00022695"/>
    </source>
</evidence>
<proteinExistence type="predicted"/>
<evidence type="ECO:0000256" key="4">
    <source>
        <dbReference type="ARBA" id="ARBA00022759"/>
    </source>
</evidence>
<sequence>MLSQQQEGKWQPVVFMSKALTATEQNYEIYDKELLAIMLALSKWWHYLMGTTEDEQQDNDNIIVLQPEHFRALILPTTHEAHQSVEDATCQEELWDQGIAASLAHK</sequence>
<dbReference type="GO" id="GO:0004519">
    <property type="term" value="F:endonuclease activity"/>
    <property type="evidence" value="ECO:0007669"/>
    <property type="project" value="UniProtKB-KW"/>
</dbReference>
<organism evidence="8 9">
    <name type="scientific">Armillaria ostoyae</name>
    <name type="common">Armillaria root rot fungus</name>
    <dbReference type="NCBI Taxonomy" id="47428"/>
    <lineage>
        <taxon>Eukaryota</taxon>
        <taxon>Fungi</taxon>
        <taxon>Dikarya</taxon>
        <taxon>Basidiomycota</taxon>
        <taxon>Agaricomycotina</taxon>
        <taxon>Agaricomycetes</taxon>
        <taxon>Agaricomycetidae</taxon>
        <taxon>Agaricales</taxon>
        <taxon>Marasmiineae</taxon>
        <taxon>Physalacriaceae</taxon>
        <taxon>Armillaria</taxon>
    </lineage>
</organism>
<evidence type="ECO:0000256" key="3">
    <source>
        <dbReference type="ARBA" id="ARBA00022722"/>
    </source>
</evidence>
<keyword evidence="4" id="KW-0255">Endonuclease</keyword>
<protein>
    <recommendedName>
        <fullName evidence="7">Reverse transcriptase RNase H-like domain-containing protein</fullName>
    </recommendedName>
</protein>